<keyword evidence="10" id="KW-0233">DNA recombination</keyword>
<evidence type="ECO:0000256" key="4">
    <source>
        <dbReference type="ARBA" id="ARBA00022723"/>
    </source>
</evidence>
<name>A0A1G2FZ33_9BACT</name>
<evidence type="ECO:0000256" key="7">
    <source>
        <dbReference type="ARBA" id="ARBA00022801"/>
    </source>
</evidence>
<dbReference type="Gene3D" id="3.30.420.10">
    <property type="entry name" value="Ribonuclease H-like superfamily/Ribonuclease H"/>
    <property type="match status" value="1"/>
</dbReference>
<dbReference type="SUPFAM" id="SSF53098">
    <property type="entry name" value="Ribonuclease H-like"/>
    <property type="match status" value="1"/>
</dbReference>
<dbReference type="InterPro" id="IPR012337">
    <property type="entry name" value="RNaseH-like_sf"/>
</dbReference>
<dbReference type="PRINTS" id="PR00696">
    <property type="entry name" value="RSOLVASERUVC"/>
</dbReference>
<evidence type="ECO:0000256" key="8">
    <source>
        <dbReference type="ARBA" id="ARBA00022842"/>
    </source>
</evidence>
<keyword evidence="6" id="KW-0227">DNA damage</keyword>
<evidence type="ECO:0000313" key="12">
    <source>
        <dbReference type="EMBL" id="OGZ43319.1"/>
    </source>
</evidence>
<evidence type="ECO:0000256" key="10">
    <source>
        <dbReference type="ARBA" id="ARBA00023172"/>
    </source>
</evidence>
<accession>A0A1G2FZ33</accession>
<evidence type="ECO:0000313" key="13">
    <source>
        <dbReference type="Proteomes" id="UP000176700"/>
    </source>
</evidence>
<dbReference type="InterPro" id="IPR036397">
    <property type="entry name" value="RNaseH_sf"/>
</dbReference>
<keyword evidence="11" id="KW-0234">DNA repair</keyword>
<comment type="caution">
    <text evidence="12">The sequence shown here is derived from an EMBL/GenBank/DDBJ whole genome shotgun (WGS) entry which is preliminary data.</text>
</comment>
<evidence type="ECO:0000256" key="3">
    <source>
        <dbReference type="ARBA" id="ARBA00022722"/>
    </source>
</evidence>
<dbReference type="GO" id="GO:0003677">
    <property type="term" value="F:DNA binding"/>
    <property type="evidence" value="ECO:0007669"/>
    <property type="project" value="UniProtKB-KW"/>
</dbReference>
<evidence type="ECO:0000256" key="5">
    <source>
        <dbReference type="ARBA" id="ARBA00022759"/>
    </source>
</evidence>
<dbReference type="PANTHER" id="PTHR30194:SF3">
    <property type="entry name" value="CROSSOVER JUNCTION ENDODEOXYRIBONUCLEASE RUVC"/>
    <property type="match status" value="1"/>
</dbReference>
<sequence length="83" mass="8807">MSVAEARGVILVLLAQKHIPTIEPTPLQVKVALTGYGKADKTQVSGMVKKILRFKEDLGPDDVYDAVAIALASAALNMSAAMR</sequence>
<proteinExistence type="inferred from homology"/>
<evidence type="ECO:0000256" key="1">
    <source>
        <dbReference type="ARBA" id="ARBA00009518"/>
    </source>
</evidence>
<reference evidence="12 13" key="1">
    <citation type="journal article" date="2016" name="Nat. Commun.">
        <title>Thousands of microbial genomes shed light on interconnected biogeochemical processes in an aquifer system.</title>
        <authorList>
            <person name="Anantharaman K."/>
            <person name="Brown C.T."/>
            <person name="Hug L.A."/>
            <person name="Sharon I."/>
            <person name="Castelle C.J."/>
            <person name="Probst A.J."/>
            <person name="Thomas B.C."/>
            <person name="Singh A."/>
            <person name="Wilkins M.J."/>
            <person name="Karaoz U."/>
            <person name="Brodie E.L."/>
            <person name="Williams K.H."/>
            <person name="Hubbard S.S."/>
            <person name="Banfield J.F."/>
        </authorList>
    </citation>
    <scope>NUCLEOTIDE SEQUENCE [LARGE SCALE GENOMIC DNA]</scope>
</reference>
<keyword evidence="9" id="KW-0238">DNA-binding</keyword>
<evidence type="ECO:0000256" key="6">
    <source>
        <dbReference type="ARBA" id="ARBA00022763"/>
    </source>
</evidence>
<dbReference type="GO" id="GO:0006281">
    <property type="term" value="P:DNA repair"/>
    <property type="evidence" value="ECO:0007669"/>
    <property type="project" value="UniProtKB-KW"/>
</dbReference>
<dbReference type="GO" id="GO:0006310">
    <property type="term" value="P:DNA recombination"/>
    <property type="evidence" value="ECO:0007669"/>
    <property type="project" value="UniProtKB-KW"/>
</dbReference>
<dbReference type="GO" id="GO:0016787">
    <property type="term" value="F:hydrolase activity"/>
    <property type="evidence" value="ECO:0007669"/>
    <property type="project" value="UniProtKB-KW"/>
</dbReference>
<comment type="similarity">
    <text evidence="1">Belongs to the RuvC family.</text>
</comment>
<dbReference type="EMBL" id="MHNI01000009">
    <property type="protein sequence ID" value="OGZ43319.1"/>
    <property type="molecule type" value="Genomic_DNA"/>
</dbReference>
<keyword evidence="3" id="KW-0540">Nuclease</keyword>
<dbReference type="AlphaFoldDB" id="A0A1G2FZ33"/>
<keyword evidence="8" id="KW-0460">Magnesium</keyword>
<dbReference type="Pfam" id="PF02075">
    <property type="entry name" value="RuvC"/>
    <property type="match status" value="1"/>
</dbReference>
<keyword evidence="4" id="KW-0479">Metal-binding</keyword>
<dbReference type="InterPro" id="IPR002176">
    <property type="entry name" value="X-over_junc_endoDNase_RuvC"/>
</dbReference>
<evidence type="ECO:0000256" key="11">
    <source>
        <dbReference type="ARBA" id="ARBA00023204"/>
    </source>
</evidence>
<gene>
    <name evidence="12" type="ORF">A2W41_01200</name>
</gene>
<dbReference type="GO" id="GO:0046872">
    <property type="term" value="F:metal ion binding"/>
    <property type="evidence" value="ECO:0007669"/>
    <property type="project" value="UniProtKB-KW"/>
</dbReference>
<keyword evidence="2" id="KW-0963">Cytoplasm</keyword>
<organism evidence="12 13">
    <name type="scientific">Candidatus Ryanbacteria bacterium RIFCSPHIGHO2_01_45_13</name>
    <dbReference type="NCBI Taxonomy" id="1802112"/>
    <lineage>
        <taxon>Bacteria</taxon>
        <taxon>Candidatus Ryaniibacteriota</taxon>
    </lineage>
</organism>
<dbReference type="PANTHER" id="PTHR30194">
    <property type="entry name" value="CROSSOVER JUNCTION ENDODEOXYRIBONUCLEASE RUVC"/>
    <property type="match status" value="1"/>
</dbReference>
<keyword evidence="5" id="KW-0255">Endonuclease</keyword>
<dbReference type="Proteomes" id="UP000176700">
    <property type="component" value="Unassembled WGS sequence"/>
</dbReference>
<evidence type="ECO:0000256" key="9">
    <source>
        <dbReference type="ARBA" id="ARBA00023125"/>
    </source>
</evidence>
<dbReference type="GO" id="GO:0004520">
    <property type="term" value="F:DNA endonuclease activity"/>
    <property type="evidence" value="ECO:0007669"/>
    <property type="project" value="InterPro"/>
</dbReference>
<protein>
    <submittedName>
        <fullName evidence="12">Uncharacterized protein</fullName>
    </submittedName>
</protein>
<evidence type="ECO:0000256" key="2">
    <source>
        <dbReference type="ARBA" id="ARBA00022490"/>
    </source>
</evidence>
<keyword evidence="7" id="KW-0378">Hydrolase</keyword>